<feature type="region of interest" description="Disordered" evidence="1">
    <location>
        <begin position="142"/>
        <end position="184"/>
    </location>
</feature>
<reference evidence="3 4" key="1">
    <citation type="journal article" date="2010" name="Int. J. Syst. Evol. Microbiol.">
        <title>Thiohalobacter thiocyanaticus gen. nov., sp. nov., a moderately halophilic, sulfur-oxidizing gammaproteobacterium from hypersaline lakes, that utilizes thiocyanate.</title>
        <authorList>
            <person name="Sorokin D.Y."/>
            <person name="Kovaleva O.L."/>
            <person name="Tourova T.P."/>
            <person name="Muyzer G."/>
        </authorList>
    </citation>
    <scope>NUCLEOTIDE SEQUENCE [LARGE SCALE GENOMIC DNA]</scope>
    <source>
        <strain evidence="3 4">Hrh1</strain>
    </source>
</reference>
<dbReference type="InterPro" id="IPR012312">
    <property type="entry name" value="Hemerythrin-like"/>
</dbReference>
<evidence type="ECO:0000256" key="1">
    <source>
        <dbReference type="SAM" id="MobiDB-lite"/>
    </source>
</evidence>
<dbReference type="PANTHER" id="PTHR39966">
    <property type="entry name" value="BLL2471 PROTEIN-RELATED"/>
    <property type="match status" value="1"/>
</dbReference>
<organism evidence="3 4">
    <name type="scientific">Thiohalobacter thiocyanaticus</name>
    <dbReference type="NCBI Taxonomy" id="585455"/>
    <lineage>
        <taxon>Bacteria</taxon>
        <taxon>Pseudomonadati</taxon>
        <taxon>Pseudomonadota</taxon>
        <taxon>Gammaproteobacteria</taxon>
        <taxon>Thiohalobacterales</taxon>
        <taxon>Thiohalobacteraceae</taxon>
        <taxon>Thiohalobacter</taxon>
    </lineage>
</organism>
<gene>
    <name evidence="3" type="ORF">D6C00_06390</name>
</gene>
<dbReference type="CDD" id="cd12108">
    <property type="entry name" value="Hr-like"/>
    <property type="match status" value="1"/>
</dbReference>
<evidence type="ECO:0000313" key="4">
    <source>
        <dbReference type="Proteomes" id="UP000287798"/>
    </source>
</evidence>
<dbReference type="RefSeq" id="WP_125180951.1">
    <property type="nucleotide sequence ID" value="NZ_QZMU01000001.1"/>
</dbReference>
<dbReference type="Pfam" id="PF01814">
    <property type="entry name" value="Hemerythrin"/>
    <property type="match status" value="1"/>
</dbReference>
<evidence type="ECO:0000313" key="3">
    <source>
        <dbReference type="EMBL" id="RRQ21608.1"/>
    </source>
</evidence>
<sequence>MPDFPFPQPAPGFDDPLGLLRACHMRMLMHCSTLERLPAQLAEGKAEQLQETVEKIRHYFNTAAHLHHQDEERDLFPLLQQQSPDFNAAVRELSGDHPELESAWRELDALLAGFDAIDDTDALDASIRAFTNAYRQHIQKEEQSILMPARSPERDRPQASRPRHGPAAGCLRGRPARQPQVGWVKRSATHPARCADSAVRDCRAALAMTALYSAGGVLL</sequence>
<dbReference type="AlphaFoldDB" id="A0A426QIN6"/>
<dbReference type="EMBL" id="QZMU01000001">
    <property type="protein sequence ID" value="RRQ21608.1"/>
    <property type="molecule type" value="Genomic_DNA"/>
</dbReference>
<name>A0A426QIN6_9GAMM</name>
<accession>A0A426QIN6</accession>
<proteinExistence type="predicted"/>
<keyword evidence="4" id="KW-1185">Reference proteome</keyword>
<comment type="caution">
    <text evidence="3">The sequence shown here is derived from an EMBL/GenBank/DDBJ whole genome shotgun (WGS) entry which is preliminary data.</text>
</comment>
<dbReference type="Proteomes" id="UP000287798">
    <property type="component" value="Unassembled WGS sequence"/>
</dbReference>
<protein>
    <submittedName>
        <fullName evidence="3">Hemerythrin domain-containing protein</fullName>
    </submittedName>
</protein>
<dbReference type="PANTHER" id="PTHR39966:SF1">
    <property type="entry name" value="HEMERYTHRIN-LIKE DOMAIN-CONTAINING PROTEIN"/>
    <property type="match status" value="1"/>
</dbReference>
<dbReference type="OrthoDB" id="9780392at2"/>
<dbReference type="GO" id="GO:0005886">
    <property type="term" value="C:plasma membrane"/>
    <property type="evidence" value="ECO:0007669"/>
    <property type="project" value="TreeGrafter"/>
</dbReference>
<evidence type="ECO:0000259" key="2">
    <source>
        <dbReference type="Pfam" id="PF01814"/>
    </source>
</evidence>
<feature type="domain" description="Hemerythrin-like" evidence="2">
    <location>
        <begin position="16"/>
        <end position="146"/>
    </location>
</feature>
<dbReference type="Gene3D" id="1.20.120.520">
    <property type="entry name" value="nmb1532 protein domain like"/>
    <property type="match status" value="1"/>
</dbReference>